<dbReference type="InterPro" id="IPR000683">
    <property type="entry name" value="Gfo/Idh/MocA-like_OxRdtase_N"/>
</dbReference>
<dbReference type="GO" id="GO:0000166">
    <property type="term" value="F:nucleotide binding"/>
    <property type="evidence" value="ECO:0007669"/>
    <property type="project" value="InterPro"/>
</dbReference>
<dbReference type="InterPro" id="IPR036291">
    <property type="entry name" value="NAD(P)-bd_dom_sf"/>
</dbReference>
<dbReference type="STRING" id="1125876.SAMN05443292_1282"/>
<proteinExistence type="predicted"/>
<dbReference type="AlphaFoldDB" id="A0A1I3FCD8"/>
<dbReference type="Proteomes" id="UP000198931">
    <property type="component" value="Unassembled WGS sequence"/>
</dbReference>
<dbReference type="PANTHER" id="PTHR43249">
    <property type="entry name" value="UDP-N-ACETYL-2-AMINO-2-DEOXY-D-GLUCURONATE OXIDASE"/>
    <property type="match status" value="1"/>
</dbReference>
<dbReference type="EMBL" id="FOQT01000002">
    <property type="protein sequence ID" value="SFI08814.1"/>
    <property type="molecule type" value="Genomic_DNA"/>
</dbReference>
<dbReference type="InterPro" id="IPR052515">
    <property type="entry name" value="Gfo/Idh/MocA_Oxidoreductase"/>
</dbReference>
<dbReference type="Gene3D" id="3.40.50.720">
    <property type="entry name" value="NAD(P)-binding Rossmann-like Domain"/>
    <property type="match status" value="1"/>
</dbReference>
<gene>
    <name evidence="3" type="ORF">SAMN05443292_1282</name>
</gene>
<evidence type="ECO:0000259" key="2">
    <source>
        <dbReference type="Pfam" id="PF22725"/>
    </source>
</evidence>
<feature type="domain" description="Gfo/Idh/MocA-like oxidoreductase N-terminal" evidence="1">
    <location>
        <begin position="5"/>
        <end position="120"/>
    </location>
</feature>
<dbReference type="SUPFAM" id="SSF51735">
    <property type="entry name" value="NAD(P)-binding Rossmann-fold domains"/>
    <property type="match status" value="1"/>
</dbReference>
<keyword evidence="4" id="KW-1185">Reference proteome</keyword>
<dbReference type="Gene3D" id="3.30.360.10">
    <property type="entry name" value="Dihydrodipicolinate Reductase, domain 2"/>
    <property type="match status" value="1"/>
</dbReference>
<evidence type="ECO:0000313" key="4">
    <source>
        <dbReference type="Proteomes" id="UP000198931"/>
    </source>
</evidence>
<accession>A0A1I3FCD8</accession>
<dbReference type="Pfam" id="PF01408">
    <property type="entry name" value="GFO_IDH_MocA"/>
    <property type="match status" value="1"/>
</dbReference>
<evidence type="ECO:0000313" key="3">
    <source>
        <dbReference type="EMBL" id="SFI08814.1"/>
    </source>
</evidence>
<dbReference type="SUPFAM" id="SSF55347">
    <property type="entry name" value="Glyceraldehyde-3-phosphate dehydrogenase-like, C-terminal domain"/>
    <property type="match status" value="1"/>
</dbReference>
<feature type="domain" description="GFO/IDH/MocA-like oxidoreductase" evidence="2">
    <location>
        <begin position="134"/>
        <end position="256"/>
    </location>
</feature>
<reference evidence="3 4" key="1">
    <citation type="submission" date="2016-10" db="EMBL/GenBank/DDBJ databases">
        <authorList>
            <person name="de Groot N.N."/>
        </authorList>
    </citation>
    <scope>NUCLEOTIDE SEQUENCE [LARGE SCALE GENOMIC DNA]</scope>
    <source>
        <strain evidence="3 4">DSM 26000</strain>
    </source>
</reference>
<organism evidence="3 4">
    <name type="scientific">Halpernia frigidisoli</name>
    <dbReference type="NCBI Taxonomy" id="1125876"/>
    <lineage>
        <taxon>Bacteria</taxon>
        <taxon>Pseudomonadati</taxon>
        <taxon>Bacteroidota</taxon>
        <taxon>Flavobacteriia</taxon>
        <taxon>Flavobacteriales</taxon>
        <taxon>Weeksellaceae</taxon>
        <taxon>Chryseobacterium group</taxon>
        <taxon>Halpernia</taxon>
    </lineage>
</organism>
<dbReference type="Pfam" id="PF22725">
    <property type="entry name" value="GFO_IDH_MocA_C3"/>
    <property type="match status" value="1"/>
</dbReference>
<evidence type="ECO:0000259" key="1">
    <source>
        <dbReference type="Pfam" id="PF01408"/>
    </source>
</evidence>
<name>A0A1I3FCD8_9FLAO</name>
<dbReference type="OrthoDB" id="9815825at2"/>
<dbReference type="PANTHER" id="PTHR43249:SF1">
    <property type="entry name" value="D-GLUCOSIDE 3-DEHYDROGENASE"/>
    <property type="match status" value="1"/>
</dbReference>
<dbReference type="RefSeq" id="WP_090079309.1">
    <property type="nucleotide sequence ID" value="NZ_FOQT01000002.1"/>
</dbReference>
<protein>
    <submittedName>
        <fullName evidence="3">Predicted dehydrogenase</fullName>
    </submittedName>
</protein>
<sequence>MENKLKFAVLGYGHIGTKHAEMISQNPDCENVAIIDTKFSTEETKFSDLIPKFSSLESFLKSEIPVDIIVVCTPNGLHFKQSEAILNSGINVIVEKPIALDSAEAEILEALAKKKNLQLFPVMQNRFSPPAVWLRSLIDTKVLGKIFMVQISCYWNRNDKYYTSDSWRGTKSLDGGTLYTQFSHFLDILYWLFGDITNIRSKFADYNHTHLTDFEDSGIITFDFLNGGMGSFNFSTSVWNENLESSLTIIAENGSVKIGGQYMNDVEKCIIKDYQMPNLAETNKPNDYGNFKGSAQNHQYLYENIVKVMRFNEKLEITPYESIQVIKMIENIYSKNSDNIKHEN</sequence>
<dbReference type="InterPro" id="IPR055170">
    <property type="entry name" value="GFO_IDH_MocA-like_dom"/>
</dbReference>